<dbReference type="Proteomes" id="UP000659223">
    <property type="component" value="Unassembled WGS sequence"/>
</dbReference>
<dbReference type="CDD" id="cd23763">
    <property type="entry name" value="ASKHA_ATPase_ROK"/>
    <property type="match status" value="1"/>
</dbReference>
<comment type="similarity">
    <text evidence="1">Belongs to the ROK (NagC/XylR) family.</text>
</comment>
<evidence type="ECO:0000313" key="4">
    <source>
        <dbReference type="Proteomes" id="UP000659223"/>
    </source>
</evidence>
<dbReference type="EMBL" id="BMUT01000002">
    <property type="protein sequence ID" value="GGX70083.1"/>
    <property type="molecule type" value="Genomic_DNA"/>
</dbReference>
<dbReference type="InterPro" id="IPR000835">
    <property type="entry name" value="HTH_MarR-typ"/>
</dbReference>
<evidence type="ECO:0000313" key="3">
    <source>
        <dbReference type="EMBL" id="GGX70083.1"/>
    </source>
</evidence>
<evidence type="ECO:0000259" key="2">
    <source>
        <dbReference type="SMART" id="SM00418"/>
    </source>
</evidence>
<dbReference type="InterPro" id="IPR036388">
    <property type="entry name" value="WH-like_DNA-bd_sf"/>
</dbReference>
<dbReference type="SUPFAM" id="SSF53067">
    <property type="entry name" value="Actin-like ATPase domain"/>
    <property type="match status" value="1"/>
</dbReference>
<dbReference type="PANTHER" id="PTHR18964">
    <property type="entry name" value="ROK (REPRESSOR, ORF, KINASE) FAMILY"/>
    <property type="match status" value="1"/>
</dbReference>
<organism evidence="3 4">
    <name type="scientific">Streptomyces hiroshimensis</name>
    <dbReference type="NCBI Taxonomy" id="66424"/>
    <lineage>
        <taxon>Bacteria</taxon>
        <taxon>Bacillati</taxon>
        <taxon>Actinomycetota</taxon>
        <taxon>Actinomycetes</taxon>
        <taxon>Kitasatosporales</taxon>
        <taxon>Streptomycetaceae</taxon>
        <taxon>Streptomyces</taxon>
    </lineage>
</organism>
<dbReference type="InterPro" id="IPR011991">
    <property type="entry name" value="ArsR-like_HTH"/>
</dbReference>
<dbReference type="CDD" id="cd00090">
    <property type="entry name" value="HTH_ARSR"/>
    <property type="match status" value="1"/>
</dbReference>
<dbReference type="InterPro" id="IPR036390">
    <property type="entry name" value="WH_DNA-bd_sf"/>
</dbReference>
<dbReference type="SMART" id="SM00418">
    <property type="entry name" value="HTH_ARSR"/>
    <property type="match status" value="1"/>
</dbReference>
<comment type="caution">
    <text evidence="3">The sequence shown here is derived from an EMBL/GenBank/DDBJ whole genome shotgun (WGS) entry which is preliminary data.</text>
</comment>
<dbReference type="InterPro" id="IPR043129">
    <property type="entry name" value="ATPase_NBD"/>
</dbReference>
<gene>
    <name evidence="3" type="ORF">GCM10010324_13860</name>
</gene>
<dbReference type="Pfam" id="PF00480">
    <property type="entry name" value="ROK"/>
    <property type="match status" value="1"/>
</dbReference>
<proteinExistence type="inferred from homology"/>
<dbReference type="InterPro" id="IPR001845">
    <property type="entry name" value="HTH_ArsR_DNA-bd_dom"/>
</dbReference>
<dbReference type="SUPFAM" id="SSF46785">
    <property type="entry name" value="Winged helix' DNA-binding domain"/>
    <property type="match status" value="1"/>
</dbReference>
<evidence type="ECO:0000256" key="1">
    <source>
        <dbReference type="ARBA" id="ARBA00006479"/>
    </source>
</evidence>
<dbReference type="Gene3D" id="3.30.420.40">
    <property type="match status" value="2"/>
</dbReference>
<name>A0ABQ2Y6K8_9ACTN</name>
<feature type="domain" description="HTH arsR-type" evidence="2">
    <location>
        <begin position="9"/>
        <end position="90"/>
    </location>
</feature>
<dbReference type="PANTHER" id="PTHR18964:SF149">
    <property type="entry name" value="BIFUNCTIONAL UDP-N-ACETYLGLUCOSAMINE 2-EPIMERASE_N-ACETYLMANNOSAMINE KINASE"/>
    <property type="match status" value="1"/>
</dbReference>
<reference evidence="4" key="1">
    <citation type="journal article" date="2019" name="Int. J. Syst. Evol. Microbiol.">
        <title>The Global Catalogue of Microorganisms (GCM) 10K type strain sequencing project: providing services to taxonomists for standard genome sequencing and annotation.</title>
        <authorList>
            <consortium name="The Broad Institute Genomics Platform"/>
            <consortium name="The Broad Institute Genome Sequencing Center for Infectious Disease"/>
            <person name="Wu L."/>
            <person name="Ma J."/>
        </authorList>
    </citation>
    <scope>NUCLEOTIDE SEQUENCE [LARGE SCALE GENOMIC DNA]</scope>
    <source>
        <strain evidence="4">JCM 4586</strain>
    </source>
</reference>
<accession>A0ABQ2Y6K8</accession>
<keyword evidence="4" id="KW-1185">Reference proteome</keyword>
<protein>
    <recommendedName>
        <fullName evidence="2">HTH arsR-type domain-containing protein</fullName>
    </recommendedName>
</protein>
<dbReference type="Gene3D" id="1.10.10.10">
    <property type="entry name" value="Winged helix-like DNA-binding domain superfamily/Winged helix DNA-binding domain"/>
    <property type="match status" value="1"/>
</dbReference>
<dbReference type="InterPro" id="IPR000600">
    <property type="entry name" value="ROK"/>
</dbReference>
<dbReference type="Pfam" id="PF12802">
    <property type="entry name" value="MarR_2"/>
    <property type="match status" value="1"/>
</dbReference>
<sequence>MTGTPGTPRVLRAMNDRAALDLLVAHGPLTRTRLGELTGLSKPTASQLLTRLEAAGLVRSTGSVTGRPGPSARLYEVDPGVAHVAALTVSPEGITALVADIAGTVVGEHHARVEEAEEGAAKSDGTAARVARAVDGALAAARLGREALHRTVIGTPGALDPRTGVLRYAPHLPGWQSRTLRGELTAALGTPVVIENDVNLAAVAEQHAGAAQGCGDYVLVWADEGVGAAVVLGGRLLRGATGGAGEIGYMPLPGAPLARGGDDATAGPDGGGGFQMLVASPAVVALARAHGIDARTAPEALARAAAEPGAGDDVYAELGRRLAVGLAAVVAVVDPELVVLSGAVCRAGGERLRAMVEAELTGLALPRPQLRLSTVADRPVLAGALQTALAAARETVFDTA</sequence>